<dbReference type="Pfam" id="PF03466">
    <property type="entry name" value="LysR_substrate"/>
    <property type="match status" value="1"/>
</dbReference>
<protein>
    <submittedName>
        <fullName evidence="6">LysR family transcriptional regulator</fullName>
    </submittedName>
</protein>
<evidence type="ECO:0000256" key="2">
    <source>
        <dbReference type="ARBA" id="ARBA00023015"/>
    </source>
</evidence>
<dbReference type="Gene3D" id="1.10.10.10">
    <property type="entry name" value="Winged helix-like DNA-binding domain superfamily/Winged helix DNA-binding domain"/>
    <property type="match status" value="1"/>
</dbReference>
<dbReference type="EMBL" id="JACNQW010000005">
    <property type="protein sequence ID" value="MBC5045658.1"/>
    <property type="molecule type" value="Genomic_DNA"/>
</dbReference>
<organism evidence="6 7">
    <name type="scientific">Klebsiella quasipneumoniae</name>
    <dbReference type="NCBI Taxonomy" id="1463165"/>
    <lineage>
        <taxon>Bacteria</taxon>
        <taxon>Pseudomonadati</taxon>
        <taxon>Pseudomonadota</taxon>
        <taxon>Gammaproteobacteria</taxon>
        <taxon>Enterobacterales</taxon>
        <taxon>Enterobacteriaceae</taxon>
        <taxon>Klebsiella/Raoultella group</taxon>
        <taxon>Klebsiella</taxon>
        <taxon>Klebsiella pneumoniae complex</taxon>
    </lineage>
</organism>
<keyword evidence="4" id="KW-0804">Transcription</keyword>
<dbReference type="PANTHER" id="PTHR30537:SF1">
    <property type="entry name" value="HTH-TYPE TRANSCRIPTIONAL REGULATOR PGRR"/>
    <property type="match status" value="1"/>
</dbReference>
<dbReference type="GO" id="GO:0043565">
    <property type="term" value="F:sequence-specific DNA binding"/>
    <property type="evidence" value="ECO:0007669"/>
    <property type="project" value="TreeGrafter"/>
</dbReference>
<name>A0A8H9ZNS8_9ENTR</name>
<proteinExistence type="inferred from homology"/>
<evidence type="ECO:0000256" key="4">
    <source>
        <dbReference type="ARBA" id="ARBA00023163"/>
    </source>
</evidence>
<gene>
    <name evidence="6" type="ORF">H8L09_09800</name>
</gene>
<dbReference type="Gene3D" id="3.40.190.290">
    <property type="match status" value="1"/>
</dbReference>
<comment type="caution">
    <text evidence="6">The sequence shown here is derived from an EMBL/GenBank/DDBJ whole genome shotgun (WGS) entry which is preliminary data.</text>
</comment>
<dbReference type="InterPro" id="IPR058163">
    <property type="entry name" value="LysR-type_TF_proteobact-type"/>
</dbReference>
<dbReference type="Proteomes" id="UP000646540">
    <property type="component" value="Unassembled WGS sequence"/>
</dbReference>
<dbReference type="SUPFAM" id="SSF53850">
    <property type="entry name" value="Periplasmic binding protein-like II"/>
    <property type="match status" value="1"/>
</dbReference>
<accession>A0A8H9ZNS8</accession>
<evidence type="ECO:0000256" key="3">
    <source>
        <dbReference type="ARBA" id="ARBA00023125"/>
    </source>
</evidence>
<keyword evidence="3" id="KW-0238">DNA-binding</keyword>
<evidence type="ECO:0000313" key="6">
    <source>
        <dbReference type="EMBL" id="MBC5045658.1"/>
    </source>
</evidence>
<dbReference type="PANTHER" id="PTHR30537">
    <property type="entry name" value="HTH-TYPE TRANSCRIPTIONAL REGULATOR"/>
    <property type="match status" value="1"/>
</dbReference>
<keyword evidence="2" id="KW-0805">Transcription regulation</keyword>
<comment type="similarity">
    <text evidence="1">Belongs to the LysR transcriptional regulatory family.</text>
</comment>
<dbReference type="AlphaFoldDB" id="A0A8H9ZNS8"/>
<dbReference type="GO" id="GO:0003700">
    <property type="term" value="F:DNA-binding transcription factor activity"/>
    <property type="evidence" value="ECO:0007669"/>
    <property type="project" value="InterPro"/>
</dbReference>
<evidence type="ECO:0000256" key="1">
    <source>
        <dbReference type="ARBA" id="ARBA00009437"/>
    </source>
</evidence>
<dbReference type="FunFam" id="1.10.10.10:FF:000001">
    <property type="entry name" value="LysR family transcriptional regulator"/>
    <property type="match status" value="1"/>
</dbReference>
<dbReference type="PRINTS" id="PR00039">
    <property type="entry name" value="HTHLYSR"/>
</dbReference>
<evidence type="ECO:0000259" key="5">
    <source>
        <dbReference type="PROSITE" id="PS50931"/>
    </source>
</evidence>
<dbReference type="SUPFAM" id="SSF46785">
    <property type="entry name" value="Winged helix' DNA-binding domain"/>
    <property type="match status" value="1"/>
</dbReference>
<dbReference type="GO" id="GO:0006351">
    <property type="term" value="P:DNA-templated transcription"/>
    <property type="evidence" value="ECO:0007669"/>
    <property type="project" value="TreeGrafter"/>
</dbReference>
<feature type="domain" description="HTH lysR-type" evidence="5">
    <location>
        <begin position="5"/>
        <end position="62"/>
    </location>
</feature>
<dbReference type="InterPro" id="IPR036390">
    <property type="entry name" value="WH_DNA-bd_sf"/>
</dbReference>
<dbReference type="PROSITE" id="PS50931">
    <property type="entry name" value="HTH_LYSR"/>
    <property type="match status" value="1"/>
</dbReference>
<evidence type="ECO:0000313" key="7">
    <source>
        <dbReference type="Proteomes" id="UP000646540"/>
    </source>
</evidence>
<dbReference type="InterPro" id="IPR036388">
    <property type="entry name" value="WH-like_DNA-bd_sf"/>
</dbReference>
<dbReference type="Pfam" id="PF00126">
    <property type="entry name" value="HTH_1"/>
    <property type="match status" value="1"/>
</dbReference>
<dbReference type="InterPro" id="IPR000847">
    <property type="entry name" value="LysR_HTH_N"/>
</dbReference>
<sequence>MFRREDLHHLYLFYHVAKEGGFTRAAARLGLAQSSISRSISMLEKSINLQLLVRSTRKVALTSAGEKLLRSLDQGFGQLENGWMLLNQLREKPAGTVRINGSRQAIEQVLLPRLQSLRDAYPDIALELIENNTFVDIVKERYDAGVRYGSMVNEDMVSVRIGPDVPMRVVGSPNFLRQHGIPAHPRELDKYPCIGYRMSDGSPWGWEMHDGDRLYRHNPAGGWVFSDAGTVIKAATLGVGLAYEAADLMQDELASGRLIPVLENYSHTFPGFHIYYPHRNVSSALRVIIDILRDYPGADSRAIRTG</sequence>
<dbReference type="InterPro" id="IPR005119">
    <property type="entry name" value="LysR_subst-bd"/>
</dbReference>
<reference evidence="6" key="1">
    <citation type="submission" date="2020-08" db="EMBL/GenBank/DDBJ databases">
        <title>Genomic evolution and epidemiology of Klebsiella pneumoniae from a major hospital in Beijing, China, over a fifteen-year period: dissemination of known and novel high-risk clones.</title>
        <authorList>
            <person name="Palmieri M."/>
        </authorList>
    </citation>
    <scope>NUCLEOTIDE SEQUENCE</scope>
    <source>
        <strain evidence="6">K7050</strain>
    </source>
</reference>